<reference evidence="2 3" key="1">
    <citation type="submission" date="2013-06" db="EMBL/GenBank/DDBJ databases">
        <title>Complete genome sequence of Paenibacillus mucilaginosus K02.</title>
        <authorList>
            <person name="Xiao B."/>
            <person name="Sun L."/>
            <person name="Xiao L."/>
            <person name="Lian B."/>
        </authorList>
    </citation>
    <scope>NUCLEOTIDE SEQUENCE [LARGE SCALE GENOMIC DNA]</scope>
    <source>
        <strain evidence="2 3">K02</strain>
    </source>
</reference>
<dbReference type="PROSITE" id="PS51819">
    <property type="entry name" value="VOC"/>
    <property type="match status" value="1"/>
</dbReference>
<dbReference type="Pfam" id="PF00903">
    <property type="entry name" value="Glyoxalase"/>
    <property type="match status" value="1"/>
</dbReference>
<accession>I0BKR0</accession>
<evidence type="ECO:0000313" key="2">
    <source>
        <dbReference type="EMBL" id="AFH62957.2"/>
    </source>
</evidence>
<name>I0BKR0_9BACL</name>
<dbReference type="Proteomes" id="UP000007392">
    <property type="component" value="Chromosome"/>
</dbReference>
<proteinExistence type="predicted"/>
<dbReference type="InterPro" id="IPR029068">
    <property type="entry name" value="Glyas_Bleomycin-R_OHBP_Dase"/>
</dbReference>
<evidence type="ECO:0000313" key="3">
    <source>
        <dbReference type="Proteomes" id="UP000007392"/>
    </source>
</evidence>
<protein>
    <submittedName>
        <fullName evidence="2">Glyoxalase</fullName>
    </submittedName>
</protein>
<evidence type="ECO:0000259" key="1">
    <source>
        <dbReference type="PROSITE" id="PS51819"/>
    </source>
</evidence>
<organism evidence="2 3">
    <name type="scientific">Paenibacillus mucilaginosus K02</name>
    <dbReference type="NCBI Taxonomy" id="997761"/>
    <lineage>
        <taxon>Bacteria</taxon>
        <taxon>Bacillati</taxon>
        <taxon>Bacillota</taxon>
        <taxon>Bacilli</taxon>
        <taxon>Bacillales</taxon>
        <taxon>Paenibacillaceae</taxon>
        <taxon>Paenibacillus</taxon>
    </lineage>
</organism>
<dbReference type="SUPFAM" id="SSF54593">
    <property type="entry name" value="Glyoxalase/Bleomycin resistance protein/Dihydroxybiphenyl dioxygenase"/>
    <property type="match status" value="1"/>
</dbReference>
<dbReference type="EMBL" id="CP003422">
    <property type="protein sequence ID" value="AFH62957.2"/>
    <property type="molecule type" value="Genomic_DNA"/>
</dbReference>
<dbReference type="HOGENOM" id="CLU_046006_13_1_9"/>
<gene>
    <name evidence="2" type="ORF">B2K_19965</name>
</gene>
<feature type="domain" description="VOC" evidence="1">
    <location>
        <begin position="17"/>
        <end position="140"/>
    </location>
</feature>
<dbReference type="Gene3D" id="3.30.720.110">
    <property type="match status" value="1"/>
</dbReference>
<dbReference type="InterPro" id="IPR004360">
    <property type="entry name" value="Glyas_Fos-R_dOase_dom"/>
</dbReference>
<sequence>MYVKWIQTMKKGDDSMKINSFYPVLMTDRVADTAAFYMNYFGFEPVFEVDWYVSLRSAGGSLPFELAILDADHSTVPEAYRGRVKGLLLNLEVDHVDAEYDRLILTHKLPLVQDIRSEEFGQRHFITCDPNGVLIDIITVIPPSEDFREQYAEAVWEGPDHHEEK</sequence>
<dbReference type="OrthoDB" id="66829at2"/>
<dbReference type="InterPro" id="IPR037523">
    <property type="entry name" value="VOC_core"/>
</dbReference>
<dbReference type="AlphaFoldDB" id="I0BKR0"/>
<dbReference type="Gene3D" id="3.30.720.120">
    <property type="match status" value="1"/>
</dbReference>
<dbReference type="KEGG" id="pmw:B2K_19965"/>